<protein>
    <submittedName>
        <fullName evidence="1 2">Uncharacterized protein</fullName>
    </submittedName>
</protein>
<reference evidence="2" key="2">
    <citation type="submission" date="2018-02" db="UniProtKB">
        <authorList>
            <consortium name="EnsemblPlants"/>
        </authorList>
    </citation>
    <scope>IDENTIFICATION</scope>
    <source>
        <strain evidence="2">Williams 82</strain>
    </source>
</reference>
<dbReference type="AlphaFoldDB" id="A0A0R0FXC3"/>
<name>A0A0R0FXC3_SOYBN</name>
<dbReference type="Proteomes" id="UP000008827">
    <property type="component" value="Chromosome 16"/>
</dbReference>
<dbReference type="Gramene" id="KRH08114">
    <property type="protein sequence ID" value="KRH08114"/>
    <property type="gene ID" value="GLYMA_16G130600"/>
</dbReference>
<organism evidence="1">
    <name type="scientific">Glycine max</name>
    <name type="common">Soybean</name>
    <name type="synonym">Glycine hispida</name>
    <dbReference type="NCBI Taxonomy" id="3847"/>
    <lineage>
        <taxon>Eukaryota</taxon>
        <taxon>Viridiplantae</taxon>
        <taxon>Streptophyta</taxon>
        <taxon>Embryophyta</taxon>
        <taxon>Tracheophyta</taxon>
        <taxon>Spermatophyta</taxon>
        <taxon>Magnoliopsida</taxon>
        <taxon>eudicotyledons</taxon>
        <taxon>Gunneridae</taxon>
        <taxon>Pentapetalae</taxon>
        <taxon>rosids</taxon>
        <taxon>fabids</taxon>
        <taxon>Fabales</taxon>
        <taxon>Fabaceae</taxon>
        <taxon>Papilionoideae</taxon>
        <taxon>50 kb inversion clade</taxon>
        <taxon>NPAAA clade</taxon>
        <taxon>indigoferoid/millettioid clade</taxon>
        <taxon>Phaseoleae</taxon>
        <taxon>Glycine</taxon>
        <taxon>Glycine subgen. Soja</taxon>
    </lineage>
</organism>
<dbReference type="EnsemblPlants" id="KRH08114">
    <property type="protein sequence ID" value="KRH08114"/>
    <property type="gene ID" value="GLYMA_16G130600"/>
</dbReference>
<keyword evidence="3" id="KW-1185">Reference proteome</keyword>
<gene>
    <name evidence="1" type="ORF">GLYMA_16G130600</name>
</gene>
<dbReference type="InParanoid" id="A0A0R0FXC3"/>
<evidence type="ECO:0000313" key="3">
    <source>
        <dbReference type="Proteomes" id="UP000008827"/>
    </source>
</evidence>
<evidence type="ECO:0000313" key="2">
    <source>
        <dbReference type="EnsemblPlants" id="KRH08114"/>
    </source>
</evidence>
<proteinExistence type="predicted"/>
<reference evidence="1" key="3">
    <citation type="submission" date="2018-07" db="EMBL/GenBank/DDBJ databases">
        <title>WGS assembly of Glycine max.</title>
        <authorList>
            <person name="Schmutz J."/>
            <person name="Cannon S."/>
            <person name="Schlueter J."/>
            <person name="Ma J."/>
            <person name="Mitros T."/>
            <person name="Nelson W."/>
            <person name="Hyten D."/>
            <person name="Song Q."/>
            <person name="Thelen J."/>
            <person name="Cheng J."/>
            <person name="Xu D."/>
            <person name="Hellsten U."/>
            <person name="May G."/>
            <person name="Yu Y."/>
            <person name="Sakurai T."/>
            <person name="Umezawa T."/>
            <person name="Bhattacharyya M."/>
            <person name="Sandhu D."/>
            <person name="Valliyodan B."/>
            <person name="Lindquist E."/>
            <person name="Peto M."/>
            <person name="Grant D."/>
            <person name="Shu S."/>
            <person name="Goodstein D."/>
            <person name="Barry K."/>
            <person name="Futrell-Griggs M."/>
            <person name="Abernathy B."/>
            <person name="Du J."/>
            <person name="Tian Z."/>
            <person name="Zhu L."/>
            <person name="Gill N."/>
            <person name="Joshi T."/>
            <person name="Libault M."/>
            <person name="Sethuraman A."/>
            <person name="Zhang X."/>
            <person name="Shinozaki K."/>
            <person name="Nguyen H."/>
            <person name="Wing R."/>
            <person name="Cregan P."/>
            <person name="Specht J."/>
            <person name="Grimwood J."/>
            <person name="Rokhsar D."/>
            <person name="Stacey G."/>
            <person name="Shoemaker R."/>
            <person name="Jackson S."/>
        </authorList>
    </citation>
    <scope>NUCLEOTIDE SEQUENCE</scope>
    <source>
        <tissue evidence="1">Callus</tissue>
    </source>
</reference>
<dbReference type="EMBL" id="CM000849">
    <property type="protein sequence ID" value="KRH08114.1"/>
    <property type="molecule type" value="Genomic_DNA"/>
</dbReference>
<reference evidence="1 2" key="1">
    <citation type="journal article" date="2010" name="Nature">
        <title>Genome sequence of the palaeopolyploid soybean.</title>
        <authorList>
            <person name="Schmutz J."/>
            <person name="Cannon S.B."/>
            <person name="Schlueter J."/>
            <person name="Ma J."/>
            <person name="Mitros T."/>
            <person name="Nelson W."/>
            <person name="Hyten D.L."/>
            <person name="Song Q."/>
            <person name="Thelen J.J."/>
            <person name="Cheng J."/>
            <person name="Xu D."/>
            <person name="Hellsten U."/>
            <person name="May G.D."/>
            <person name="Yu Y."/>
            <person name="Sakurai T."/>
            <person name="Umezawa T."/>
            <person name="Bhattacharyya M.K."/>
            <person name="Sandhu D."/>
            <person name="Valliyodan B."/>
            <person name="Lindquist E."/>
            <person name="Peto M."/>
            <person name="Grant D."/>
            <person name="Shu S."/>
            <person name="Goodstein D."/>
            <person name="Barry K."/>
            <person name="Futrell-Griggs M."/>
            <person name="Abernathy B."/>
            <person name="Du J."/>
            <person name="Tian Z."/>
            <person name="Zhu L."/>
            <person name="Gill N."/>
            <person name="Joshi T."/>
            <person name="Libault M."/>
            <person name="Sethuraman A."/>
            <person name="Zhang X.-C."/>
            <person name="Shinozaki K."/>
            <person name="Nguyen H.T."/>
            <person name="Wing R.A."/>
            <person name="Cregan P."/>
            <person name="Specht J."/>
            <person name="Grimwood J."/>
            <person name="Rokhsar D."/>
            <person name="Stacey G."/>
            <person name="Shoemaker R.C."/>
            <person name="Jackson S.A."/>
        </authorList>
    </citation>
    <scope>NUCLEOTIDE SEQUENCE</scope>
    <source>
        <strain evidence="2">cv. Williams 82</strain>
        <tissue evidence="1">Callus</tissue>
    </source>
</reference>
<evidence type="ECO:0000313" key="1">
    <source>
        <dbReference type="EMBL" id="KRH08114.1"/>
    </source>
</evidence>
<sequence>MRFSTYSNGKTWSFLRCSLRHRNRLSNSPSHGTFEILEFVKENYYQRRQRLGSQIINDFQRKFFTNLVC</sequence>
<accession>A0A0R0FXC3</accession>